<dbReference type="RefSeq" id="WP_068048396.1">
    <property type="nucleotide sequence ID" value="NZ_JAAXOO010000002.1"/>
</dbReference>
<dbReference type="SUPFAM" id="SSF54862">
    <property type="entry name" value="4Fe-4S ferredoxins"/>
    <property type="match status" value="1"/>
</dbReference>
<name>A0A846X9X6_9NOCA</name>
<sequence length="72" mass="7830">MRIVVDLNRCQGYAQCVPLAPEVLELLGEEGLAYDPNPADAQRRRVLRAAAACPVQAILVENYIPEGQGPAR</sequence>
<keyword evidence="9" id="KW-1185">Reference proteome</keyword>
<dbReference type="GO" id="GO:0051538">
    <property type="term" value="F:3 iron, 4 sulfur cluster binding"/>
    <property type="evidence" value="ECO:0007669"/>
    <property type="project" value="UniProtKB-KW"/>
</dbReference>
<evidence type="ECO:0000256" key="4">
    <source>
        <dbReference type="ARBA" id="ARBA00022982"/>
    </source>
</evidence>
<reference evidence="8 9" key="1">
    <citation type="submission" date="2020-04" db="EMBL/GenBank/DDBJ databases">
        <title>MicrobeNet Type strains.</title>
        <authorList>
            <person name="Nicholson A.C."/>
        </authorList>
    </citation>
    <scope>NUCLEOTIDE SEQUENCE [LARGE SCALE GENOMIC DNA]</scope>
    <source>
        <strain evidence="8 9">DSM 45078</strain>
    </source>
</reference>
<keyword evidence="2" id="KW-0813">Transport</keyword>
<keyword evidence="4" id="KW-0249">Electron transport</keyword>
<dbReference type="Gene3D" id="3.30.70.20">
    <property type="match status" value="1"/>
</dbReference>
<evidence type="ECO:0000313" key="8">
    <source>
        <dbReference type="EMBL" id="NKY33061.1"/>
    </source>
</evidence>
<comment type="cofactor">
    <cofactor evidence="1">
        <name>[3Fe-4S] cluster</name>
        <dbReference type="ChEBI" id="CHEBI:21137"/>
    </cofactor>
</comment>
<dbReference type="Proteomes" id="UP000565715">
    <property type="component" value="Unassembled WGS sequence"/>
</dbReference>
<organism evidence="8 9">
    <name type="scientific">Nocardia speluncae</name>
    <dbReference type="NCBI Taxonomy" id="419477"/>
    <lineage>
        <taxon>Bacteria</taxon>
        <taxon>Bacillati</taxon>
        <taxon>Actinomycetota</taxon>
        <taxon>Actinomycetes</taxon>
        <taxon>Mycobacteriales</taxon>
        <taxon>Nocardiaceae</taxon>
        <taxon>Nocardia</taxon>
    </lineage>
</organism>
<comment type="caution">
    <text evidence="8">The sequence shown here is derived from an EMBL/GenBank/DDBJ whole genome shotgun (WGS) entry which is preliminary data.</text>
</comment>
<keyword evidence="3" id="KW-0479">Metal-binding</keyword>
<proteinExistence type="predicted"/>
<evidence type="ECO:0000256" key="1">
    <source>
        <dbReference type="ARBA" id="ARBA00001927"/>
    </source>
</evidence>
<evidence type="ECO:0000256" key="6">
    <source>
        <dbReference type="ARBA" id="ARBA00023014"/>
    </source>
</evidence>
<keyword evidence="6" id="KW-0411">Iron-sulfur</keyword>
<gene>
    <name evidence="8" type="ORF">HGA13_08255</name>
</gene>
<dbReference type="AlphaFoldDB" id="A0A846X9X6"/>
<keyword evidence="5" id="KW-0408">Iron</keyword>
<evidence type="ECO:0000313" key="9">
    <source>
        <dbReference type="Proteomes" id="UP000565715"/>
    </source>
</evidence>
<dbReference type="PANTHER" id="PTHR36923:SF3">
    <property type="entry name" value="FERREDOXIN"/>
    <property type="match status" value="1"/>
</dbReference>
<dbReference type="GO" id="GO:0046872">
    <property type="term" value="F:metal ion binding"/>
    <property type="evidence" value="ECO:0007669"/>
    <property type="project" value="UniProtKB-KW"/>
</dbReference>
<keyword evidence="7" id="KW-0003">3Fe-4S</keyword>
<dbReference type="Pfam" id="PF13459">
    <property type="entry name" value="Fer4_15"/>
    <property type="match status" value="1"/>
</dbReference>
<dbReference type="EMBL" id="JAAXOO010000002">
    <property type="protein sequence ID" value="NKY33061.1"/>
    <property type="molecule type" value="Genomic_DNA"/>
</dbReference>
<evidence type="ECO:0000256" key="5">
    <source>
        <dbReference type="ARBA" id="ARBA00023004"/>
    </source>
</evidence>
<accession>A0A846X9X6</accession>
<evidence type="ECO:0000256" key="2">
    <source>
        <dbReference type="ARBA" id="ARBA00022448"/>
    </source>
</evidence>
<protein>
    <submittedName>
        <fullName evidence="8">Ferredoxin</fullName>
    </submittedName>
</protein>
<dbReference type="InterPro" id="IPR051269">
    <property type="entry name" value="Fe-S_cluster_ET"/>
</dbReference>
<evidence type="ECO:0000256" key="7">
    <source>
        <dbReference type="ARBA" id="ARBA00023291"/>
    </source>
</evidence>
<dbReference type="PANTHER" id="PTHR36923">
    <property type="entry name" value="FERREDOXIN"/>
    <property type="match status" value="1"/>
</dbReference>
<evidence type="ECO:0000256" key="3">
    <source>
        <dbReference type="ARBA" id="ARBA00022723"/>
    </source>
</evidence>